<gene>
    <name evidence="1" type="ORF">EAS64_33950</name>
</gene>
<dbReference type="RefSeq" id="WP_145859721.1">
    <property type="nucleotide sequence ID" value="NZ_RPFW01000007.1"/>
</dbReference>
<sequence>MHERHTHARRGRRLVDYLAALARLITKGRGEHKAFRGDPFPSGPYPVYAAGAVERVTPRDYRGHDITMYDLEALPNPVRPYLPARLTEDVNQ</sequence>
<proteinExistence type="predicted"/>
<name>A0A6P2BT05_9ACTN</name>
<protein>
    <submittedName>
        <fullName evidence="1">Uncharacterized protein</fullName>
    </submittedName>
</protein>
<reference evidence="1 2" key="1">
    <citation type="submission" date="2018-11" db="EMBL/GenBank/DDBJ databases">
        <title>Trebonia kvetii gen.nov., sp.nov., a novel acidophilic actinobacterium, and proposal of the new actinobacterial family Treboniaceae fam. nov.</title>
        <authorList>
            <person name="Rapoport D."/>
            <person name="Sagova-Mareckova M."/>
            <person name="Sedlacek I."/>
            <person name="Provaznik J."/>
            <person name="Kralova S."/>
            <person name="Pavlinic D."/>
            <person name="Benes V."/>
            <person name="Kopecky J."/>
        </authorList>
    </citation>
    <scope>NUCLEOTIDE SEQUENCE [LARGE SCALE GENOMIC DNA]</scope>
    <source>
        <strain evidence="1 2">15Tr583</strain>
    </source>
</reference>
<organism evidence="1 2">
    <name type="scientific">Trebonia kvetii</name>
    <dbReference type="NCBI Taxonomy" id="2480626"/>
    <lineage>
        <taxon>Bacteria</taxon>
        <taxon>Bacillati</taxon>
        <taxon>Actinomycetota</taxon>
        <taxon>Actinomycetes</taxon>
        <taxon>Streptosporangiales</taxon>
        <taxon>Treboniaceae</taxon>
        <taxon>Trebonia</taxon>
    </lineage>
</organism>
<keyword evidence="2" id="KW-1185">Reference proteome</keyword>
<dbReference type="EMBL" id="RPFW01000007">
    <property type="protein sequence ID" value="TVZ01285.1"/>
    <property type="molecule type" value="Genomic_DNA"/>
</dbReference>
<evidence type="ECO:0000313" key="1">
    <source>
        <dbReference type="EMBL" id="TVZ01285.1"/>
    </source>
</evidence>
<evidence type="ECO:0000313" key="2">
    <source>
        <dbReference type="Proteomes" id="UP000460272"/>
    </source>
</evidence>
<accession>A0A6P2BT05</accession>
<comment type="caution">
    <text evidence="1">The sequence shown here is derived from an EMBL/GenBank/DDBJ whole genome shotgun (WGS) entry which is preliminary data.</text>
</comment>
<dbReference type="Proteomes" id="UP000460272">
    <property type="component" value="Unassembled WGS sequence"/>
</dbReference>
<dbReference type="AlphaFoldDB" id="A0A6P2BT05"/>